<accession>A0A2G9S0R4</accession>
<evidence type="ECO:0000313" key="1">
    <source>
        <dbReference type="EMBL" id="PIO33073.1"/>
    </source>
</evidence>
<dbReference type="AlphaFoldDB" id="A0A2G9S0R4"/>
<protein>
    <submittedName>
        <fullName evidence="1">Uncharacterized protein</fullName>
    </submittedName>
</protein>
<reference evidence="2" key="1">
    <citation type="journal article" date="2017" name="Nat. Commun.">
        <title>The North American bullfrog draft genome provides insight into hormonal regulation of long noncoding RNA.</title>
        <authorList>
            <person name="Hammond S.A."/>
            <person name="Warren R.L."/>
            <person name="Vandervalk B.P."/>
            <person name="Kucuk E."/>
            <person name="Khan H."/>
            <person name="Gibb E.A."/>
            <person name="Pandoh P."/>
            <person name="Kirk H."/>
            <person name="Zhao Y."/>
            <person name="Jones M."/>
            <person name="Mungall A.J."/>
            <person name="Coope R."/>
            <person name="Pleasance S."/>
            <person name="Moore R.A."/>
            <person name="Holt R.A."/>
            <person name="Round J.M."/>
            <person name="Ohora S."/>
            <person name="Walle B.V."/>
            <person name="Veldhoen N."/>
            <person name="Helbing C.C."/>
            <person name="Birol I."/>
        </authorList>
    </citation>
    <scope>NUCLEOTIDE SEQUENCE [LARGE SCALE GENOMIC DNA]</scope>
</reference>
<proteinExistence type="predicted"/>
<dbReference type="EMBL" id="KV928623">
    <property type="protein sequence ID" value="PIO33073.1"/>
    <property type="molecule type" value="Genomic_DNA"/>
</dbReference>
<name>A0A2G9S0R4_AQUCT</name>
<sequence length="158" mass="17322">MGRRGIGLEWSHDHYMTFLKESLVPKNSQHQAPITENKCNAAKCLAICKTSDMALILIPMASKFGSKADQFGKCMYSQKFLVLNRVGKTPIKFFLLSASFWGDFTLIPVLETLTTRAVSESGSEPTASALLAERSEMLDSSLSDPLDFLALSLVSGEP</sequence>
<keyword evidence="2" id="KW-1185">Reference proteome</keyword>
<organism evidence="1 2">
    <name type="scientific">Aquarana catesbeiana</name>
    <name type="common">American bullfrog</name>
    <name type="synonym">Rana catesbeiana</name>
    <dbReference type="NCBI Taxonomy" id="8400"/>
    <lineage>
        <taxon>Eukaryota</taxon>
        <taxon>Metazoa</taxon>
        <taxon>Chordata</taxon>
        <taxon>Craniata</taxon>
        <taxon>Vertebrata</taxon>
        <taxon>Euteleostomi</taxon>
        <taxon>Amphibia</taxon>
        <taxon>Batrachia</taxon>
        <taxon>Anura</taxon>
        <taxon>Neobatrachia</taxon>
        <taxon>Ranoidea</taxon>
        <taxon>Ranidae</taxon>
        <taxon>Aquarana</taxon>
    </lineage>
</organism>
<evidence type="ECO:0000313" key="2">
    <source>
        <dbReference type="Proteomes" id="UP000228934"/>
    </source>
</evidence>
<dbReference type="Proteomes" id="UP000228934">
    <property type="component" value="Unassembled WGS sequence"/>
</dbReference>
<gene>
    <name evidence="1" type="ORF">AB205_0193260</name>
</gene>